<dbReference type="InterPro" id="IPR022284">
    <property type="entry name" value="GPAT/DHAPAT"/>
</dbReference>
<dbReference type="Pfam" id="PF19277">
    <property type="entry name" value="GPAT_C"/>
    <property type="match status" value="1"/>
</dbReference>
<reference evidence="7 8" key="1">
    <citation type="submission" date="2020-03" db="EMBL/GenBank/DDBJ databases">
        <title>Whole genome shotgun sequence of Phytohabitans rumicis NBRC 108638.</title>
        <authorList>
            <person name="Komaki H."/>
            <person name="Tamura T."/>
        </authorList>
    </citation>
    <scope>NUCLEOTIDE SEQUENCE [LARGE SCALE GENOMIC DNA]</scope>
    <source>
        <strain evidence="7 8">NBRC 108638</strain>
    </source>
</reference>
<gene>
    <name evidence="7" type="primary">plsB1</name>
    <name evidence="7" type="ORF">Prum_090580</name>
</gene>
<accession>A0A6V8LML8</accession>
<dbReference type="Pfam" id="PF01553">
    <property type="entry name" value="Acyltransferase"/>
    <property type="match status" value="1"/>
</dbReference>
<comment type="similarity">
    <text evidence="2">Belongs to the GPAT/DAPAT family.</text>
</comment>
<reference evidence="7 8" key="2">
    <citation type="submission" date="2020-03" db="EMBL/GenBank/DDBJ databases">
        <authorList>
            <person name="Ichikawa N."/>
            <person name="Kimura A."/>
            <person name="Kitahashi Y."/>
            <person name="Uohara A."/>
        </authorList>
    </citation>
    <scope>NUCLEOTIDE SEQUENCE [LARGE SCALE GENOMIC DNA]</scope>
    <source>
        <strain evidence="7 8">NBRC 108638</strain>
    </source>
</reference>
<evidence type="ECO:0000256" key="5">
    <source>
        <dbReference type="ARBA" id="ARBA00023315"/>
    </source>
</evidence>
<keyword evidence="8" id="KW-1185">Reference proteome</keyword>
<evidence type="ECO:0000256" key="2">
    <source>
        <dbReference type="ARBA" id="ARBA00007937"/>
    </source>
</evidence>
<dbReference type="InterPro" id="IPR045520">
    <property type="entry name" value="GPAT/DHAPAT_C"/>
</dbReference>
<dbReference type="Proteomes" id="UP000482960">
    <property type="component" value="Unassembled WGS sequence"/>
</dbReference>
<dbReference type="GO" id="GO:0008374">
    <property type="term" value="F:O-acyltransferase activity"/>
    <property type="evidence" value="ECO:0007669"/>
    <property type="project" value="InterPro"/>
</dbReference>
<dbReference type="InterPro" id="IPR002123">
    <property type="entry name" value="Plipid/glycerol_acylTrfase"/>
</dbReference>
<dbReference type="EMBL" id="BLPG01000001">
    <property type="protein sequence ID" value="GFJ95416.1"/>
    <property type="molecule type" value="Genomic_DNA"/>
</dbReference>
<evidence type="ECO:0000313" key="8">
    <source>
        <dbReference type="Proteomes" id="UP000482960"/>
    </source>
</evidence>
<sequence length="599" mass="66579">MNRRLSSDTPEVVQLLADDGFAGRLAELAGSLGRDPGEVTAEAAGYLREMGAMHSARAMSAWSRFTTWMFRAHELLVDEEAARRLHRLDRKYSLLFLFSHRSYLDGAAVPVALDRHGLDPAFTLGGSNLNFFPVNHLARRSGIVYIRRSTHDQPVYKLALRAYIGQLIRNRKNLSWSIEGGRTRTGKLRPPTYGIVRYVVDAIEAAPDTEALIVPVSIVYEQLHEVGSMTAEARGARKRPEDVRWLINFARLQTNRLGRAYLDFGEPVPLRERMAELRGADQQGRHVVERIALDTSHRINQATPVTVTAVVCLAMLAADRALTLDGVLDTVAPMAGYIESRRWPVAGAANLTDRATIRRTLQELVASGVLTSYDGGTDTVWVIGPGQHLVAAFYRNTLIHMLVDRAIGELALVAATEGGPDGLATATEEALRLRDLLKFDFFFARRRDFAEQMALELAIIEPGGGDGLHEFTPANARRWLEQGRPLVAPLVLRPFLDAYHLVADRLAAADGEEVDEPRFLDECLRVGKQWALQGRLASEESVSLELFKPALLLARHRGLLDPGAPDLRQRRVDFRDELRETVRRVAVVAELAQQRPAPA</sequence>
<dbReference type="SMART" id="SM00563">
    <property type="entry name" value="PlsC"/>
    <property type="match status" value="1"/>
</dbReference>
<evidence type="ECO:0000256" key="1">
    <source>
        <dbReference type="ARBA" id="ARBA00004184"/>
    </source>
</evidence>
<feature type="domain" description="Phospholipid/glycerol acyltransferase" evidence="6">
    <location>
        <begin position="94"/>
        <end position="221"/>
    </location>
</feature>
<evidence type="ECO:0000256" key="4">
    <source>
        <dbReference type="ARBA" id="ARBA00023136"/>
    </source>
</evidence>
<dbReference type="GO" id="GO:0006629">
    <property type="term" value="P:lipid metabolic process"/>
    <property type="evidence" value="ECO:0007669"/>
    <property type="project" value="InterPro"/>
</dbReference>
<keyword evidence="4" id="KW-0472">Membrane</keyword>
<keyword evidence="5 7" id="KW-0012">Acyltransferase</keyword>
<evidence type="ECO:0000256" key="3">
    <source>
        <dbReference type="ARBA" id="ARBA00022679"/>
    </source>
</evidence>
<protein>
    <submittedName>
        <fullName evidence="7">Putative acyltransferase plsB1</fullName>
    </submittedName>
</protein>
<dbReference type="SUPFAM" id="SSF69593">
    <property type="entry name" value="Glycerol-3-phosphate (1)-acyltransferase"/>
    <property type="match status" value="1"/>
</dbReference>
<name>A0A6V8LML8_9ACTN</name>
<dbReference type="PANTHER" id="PTHR12563">
    <property type="entry name" value="GLYCEROL-3-PHOSPHATE ACYLTRANSFERASE"/>
    <property type="match status" value="1"/>
</dbReference>
<keyword evidence="3 7" id="KW-0808">Transferase</keyword>
<dbReference type="GO" id="GO:0012505">
    <property type="term" value="C:endomembrane system"/>
    <property type="evidence" value="ECO:0007669"/>
    <property type="project" value="UniProtKB-SubCell"/>
</dbReference>
<dbReference type="InterPro" id="IPR041728">
    <property type="entry name" value="GPAT/DHAPAT_LPLAT"/>
</dbReference>
<dbReference type="GO" id="GO:0005886">
    <property type="term" value="C:plasma membrane"/>
    <property type="evidence" value="ECO:0007669"/>
    <property type="project" value="TreeGrafter"/>
</dbReference>
<dbReference type="NCBIfam" id="NF008883">
    <property type="entry name" value="PRK11915.1"/>
    <property type="match status" value="1"/>
</dbReference>
<proteinExistence type="inferred from homology"/>
<dbReference type="PIRSF" id="PIRSF000437">
    <property type="entry name" value="GPAT_DHAPAT"/>
    <property type="match status" value="1"/>
</dbReference>
<evidence type="ECO:0000313" key="7">
    <source>
        <dbReference type="EMBL" id="GFJ95416.1"/>
    </source>
</evidence>
<dbReference type="CDD" id="cd07993">
    <property type="entry name" value="LPLAT_DHAPAT-like"/>
    <property type="match status" value="1"/>
</dbReference>
<evidence type="ECO:0000259" key="6">
    <source>
        <dbReference type="SMART" id="SM00563"/>
    </source>
</evidence>
<dbReference type="RefSeq" id="WP_173082986.1">
    <property type="nucleotide sequence ID" value="NZ_BAABJB010000012.1"/>
</dbReference>
<organism evidence="7 8">
    <name type="scientific">Phytohabitans rumicis</name>
    <dbReference type="NCBI Taxonomy" id="1076125"/>
    <lineage>
        <taxon>Bacteria</taxon>
        <taxon>Bacillati</taxon>
        <taxon>Actinomycetota</taxon>
        <taxon>Actinomycetes</taxon>
        <taxon>Micromonosporales</taxon>
        <taxon>Micromonosporaceae</taxon>
    </lineage>
</organism>
<dbReference type="AlphaFoldDB" id="A0A6V8LML8"/>
<dbReference type="PANTHER" id="PTHR12563:SF17">
    <property type="entry name" value="DIHYDROXYACETONE PHOSPHATE ACYLTRANSFERASE"/>
    <property type="match status" value="1"/>
</dbReference>
<comment type="caution">
    <text evidence="7">The sequence shown here is derived from an EMBL/GenBank/DDBJ whole genome shotgun (WGS) entry which is preliminary data.</text>
</comment>
<comment type="subcellular location">
    <subcellularLocation>
        <location evidence="1">Endomembrane system</location>
        <topology evidence="1">Peripheral membrane protein</topology>
    </subcellularLocation>
</comment>